<proteinExistence type="inferred from homology"/>
<feature type="domain" description="Phosphotyrosine protein phosphatase I" evidence="6">
    <location>
        <begin position="45"/>
        <end position="184"/>
    </location>
</feature>
<keyword evidence="3" id="KW-0378">Hydrolase</keyword>
<accession>A0A6I2LB91</accession>
<feature type="active site" description="Proton donor" evidence="5">
    <location>
        <position position="158"/>
    </location>
</feature>
<dbReference type="PANTHER" id="PTHR11717:SF7">
    <property type="entry name" value="LOW MOLECULAR WEIGHT PHOSPHOTYROSINE PROTEIN PHOSPHATASE"/>
    <property type="match status" value="1"/>
</dbReference>
<keyword evidence="8" id="KW-1185">Reference proteome</keyword>
<evidence type="ECO:0000259" key="6">
    <source>
        <dbReference type="SMART" id="SM00226"/>
    </source>
</evidence>
<comment type="similarity">
    <text evidence="1">Belongs to the low molecular weight phosphotyrosine protein phosphatase family.</text>
</comment>
<dbReference type="AlphaFoldDB" id="A0A6I2LB91"/>
<dbReference type="EMBL" id="WKJK01000017">
    <property type="protein sequence ID" value="MRW93539.1"/>
    <property type="molecule type" value="Genomic_DNA"/>
</dbReference>
<name>A0A6I2LB91_9BURK</name>
<gene>
    <name evidence="7" type="ORF">GJ699_26460</name>
</gene>
<dbReference type="Gene3D" id="3.40.50.2300">
    <property type="match status" value="1"/>
</dbReference>
<dbReference type="InterPro" id="IPR023485">
    <property type="entry name" value="Ptyr_pPase"/>
</dbReference>
<evidence type="ECO:0000256" key="5">
    <source>
        <dbReference type="PIRSR" id="PIRSR617867-1"/>
    </source>
</evidence>
<dbReference type="InterPro" id="IPR050438">
    <property type="entry name" value="LMW_PTPase"/>
</dbReference>
<sequence length="190" mass="21145">MWISDYAPARRHGSWRGAVRAWLARADLRAGRLTAFQLHHPERVRRVVFVCLGNICRSAYAQRVAADIGMQCASIGLSTTTGAASPDAARHAATRAGVNLNAHRATDIRDFSIQPGDLLLAMEPRHARTLQRYLAGRPDIQIALLGLWCQPPTPHLHDPYTLSDAYFDLCFARIRQAVLRLHHCLPRSAP</sequence>
<comment type="caution">
    <text evidence="7">The sequence shown here is derived from an EMBL/GenBank/DDBJ whole genome shotgun (WGS) entry which is preliminary data.</text>
</comment>
<reference evidence="7 8" key="1">
    <citation type="submission" date="2019-11" db="EMBL/GenBank/DDBJ databases">
        <title>Novel species isolated from a subtropical stream in China.</title>
        <authorList>
            <person name="Lu H."/>
        </authorList>
    </citation>
    <scope>NUCLEOTIDE SEQUENCE [LARGE SCALE GENOMIC DNA]</scope>
    <source>
        <strain evidence="7 8">FT80W</strain>
    </source>
</reference>
<evidence type="ECO:0000313" key="7">
    <source>
        <dbReference type="EMBL" id="MRW93539.1"/>
    </source>
</evidence>
<protein>
    <recommendedName>
        <fullName evidence="2">protein-tyrosine-phosphatase</fullName>
        <ecNumber evidence="2">3.1.3.48</ecNumber>
    </recommendedName>
</protein>
<dbReference type="InterPro" id="IPR017867">
    <property type="entry name" value="Tyr_phospatase_low_mol_wt"/>
</dbReference>
<evidence type="ECO:0000313" key="8">
    <source>
        <dbReference type="Proteomes" id="UP000433309"/>
    </source>
</evidence>
<evidence type="ECO:0000256" key="4">
    <source>
        <dbReference type="ARBA" id="ARBA00022912"/>
    </source>
</evidence>
<evidence type="ECO:0000256" key="1">
    <source>
        <dbReference type="ARBA" id="ARBA00011063"/>
    </source>
</evidence>
<evidence type="ECO:0000256" key="3">
    <source>
        <dbReference type="ARBA" id="ARBA00022801"/>
    </source>
</evidence>
<dbReference type="PANTHER" id="PTHR11717">
    <property type="entry name" value="LOW MOLECULAR WEIGHT PROTEIN TYROSINE PHOSPHATASE"/>
    <property type="match status" value="1"/>
</dbReference>
<dbReference type="Proteomes" id="UP000433309">
    <property type="component" value="Unassembled WGS sequence"/>
</dbReference>
<dbReference type="GO" id="GO:0004725">
    <property type="term" value="F:protein tyrosine phosphatase activity"/>
    <property type="evidence" value="ECO:0007669"/>
    <property type="project" value="UniProtKB-EC"/>
</dbReference>
<feature type="active site" description="Nucleophile" evidence="5">
    <location>
        <position position="51"/>
    </location>
</feature>
<organism evidence="7 8">
    <name type="scientific">Duganella guangzhouensis</name>
    <dbReference type="NCBI Taxonomy" id="2666084"/>
    <lineage>
        <taxon>Bacteria</taxon>
        <taxon>Pseudomonadati</taxon>
        <taxon>Pseudomonadota</taxon>
        <taxon>Betaproteobacteria</taxon>
        <taxon>Burkholderiales</taxon>
        <taxon>Oxalobacteraceae</taxon>
        <taxon>Telluria group</taxon>
        <taxon>Duganella</taxon>
    </lineage>
</organism>
<feature type="active site" evidence="5">
    <location>
        <position position="57"/>
    </location>
</feature>
<evidence type="ECO:0000256" key="2">
    <source>
        <dbReference type="ARBA" id="ARBA00013064"/>
    </source>
</evidence>
<dbReference type="PRINTS" id="PR00719">
    <property type="entry name" value="LMWPTPASE"/>
</dbReference>
<dbReference type="SMART" id="SM00226">
    <property type="entry name" value="LMWPc"/>
    <property type="match status" value="1"/>
</dbReference>
<keyword evidence="4" id="KW-0904">Protein phosphatase</keyword>
<dbReference type="Pfam" id="PF01451">
    <property type="entry name" value="LMWPc"/>
    <property type="match status" value="1"/>
</dbReference>
<dbReference type="EC" id="3.1.3.48" evidence="2"/>
<dbReference type="SUPFAM" id="SSF52788">
    <property type="entry name" value="Phosphotyrosine protein phosphatases I"/>
    <property type="match status" value="1"/>
</dbReference>
<dbReference type="InterPro" id="IPR036196">
    <property type="entry name" value="Ptyr_pPase_sf"/>
</dbReference>